<accession>A0ABZ2NKP2</accession>
<evidence type="ECO:0000313" key="1">
    <source>
        <dbReference type="EMBL" id="WXB97702.1"/>
    </source>
</evidence>
<keyword evidence="2" id="KW-1185">Reference proteome</keyword>
<protein>
    <submittedName>
        <fullName evidence="1">Uncharacterized protein</fullName>
    </submittedName>
</protein>
<dbReference type="Proteomes" id="UP001377337">
    <property type="component" value="Chromosome"/>
</dbReference>
<gene>
    <name evidence="1" type="ORF">WCV65_04155</name>
</gene>
<sequence>MKAYLKLNAPELNIHPLRIPEGWTVNYNHFLEIDPRALNKEDDRWFLMNDSLLQLNHSRKSITEERL</sequence>
<dbReference type="RefSeq" id="WP_338780321.1">
    <property type="nucleotide sequence ID" value="NZ_CP147407.1"/>
</dbReference>
<dbReference type="EMBL" id="CP147407">
    <property type="protein sequence ID" value="WXB97702.1"/>
    <property type="molecule type" value="Genomic_DNA"/>
</dbReference>
<evidence type="ECO:0000313" key="2">
    <source>
        <dbReference type="Proteomes" id="UP001377337"/>
    </source>
</evidence>
<organism evidence="1 2">
    <name type="scientific">Metabacillus sediminis</name>
    <dbReference type="NCBI Taxonomy" id="3117746"/>
    <lineage>
        <taxon>Bacteria</taxon>
        <taxon>Bacillati</taxon>
        <taxon>Bacillota</taxon>
        <taxon>Bacilli</taxon>
        <taxon>Bacillales</taxon>
        <taxon>Bacillaceae</taxon>
        <taxon>Metabacillus</taxon>
    </lineage>
</organism>
<proteinExistence type="predicted"/>
<reference evidence="1 2" key="1">
    <citation type="submission" date="2024-02" db="EMBL/GenBank/DDBJ databases">
        <title>Seven novel Bacillus-like species.</title>
        <authorList>
            <person name="Liu G."/>
        </authorList>
    </citation>
    <scope>NUCLEOTIDE SEQUENCE [LARGE SCALE GENOMIC DNA]</scope>
    <source>
        <strain evidence="1 2">FJAT-52054</strain>
    </source>
</reference>
<name>A0ABZ2NKP2_9BACI</name>